<dbReference type="Proteomes" id="UP000667650">
    <property type="component" value="Unassembled WGS sequence"/>
</dbReference>
<evidence type="ECO:0000259" key="1">
    <source>
        <dbReference type="Pfam" id="PF00144"/>
    </source>
</evidence>
<dbReference type="Gene3D" id="3.40.710.10">
    <property type="entry name" value="DD-peptidase/beta-lactamase superfamily"/>
    <property type="match status" value="1"/>
</dbReference>
<dbReference type="Pfam" id="PF00144">
    <property type="entry name" value="Beta-lactamase"/>
    <property type="match status" value="1"/>
</dbReference>
<protein>
    <submittedName>
        <fullName evidence="2">Serine hydrolase</fullName>
    </submittedName>
</protein>
<proteinExistence type="predicted"/>
<comment type="caution">
    <text evidence="2">The sequence shown here is derived from an EMBL/GenBank/DDBJ whole genome shotgun (WGS) entry which is preliminary data.</text>
</comment>
<sequence>MVSAFLTFFKRLFSTEKETPKLLDGLQGIVLTDAIFHNLVAEGKVPGMSVTIMRNNEMLLQKGYGYADLEQGIPVHPTKTVFRIASISKCITGLALGKMIEEQIVDLDASFYNYVPYYPKKKYSFTLRQLAGHTAGVRSYRGKEYALNKPYSIKDSIEVFQGDPLVFEPGKGYLYNSFDFVLLSLGMQEAAGIPFENYVKEKVLKPLGMKNTFVPPMDNNSNGVKNLAQCYTKITTGFKKAIPVNNFYKVAGGGFLSSSENIARMGQAILQGKLLKKETYNLLLTSQTVNGKPTYYGLGFQVSEDAKGRKFMGHVGNSVGAYTNFFIYPKEQLVVVVLINSTDPKVQEELDRAIDALLDLPSS</sequence>
<dbReference type="GO" id="GO:0016787">
    <property type="term" value="F:hydrolase activity"/>
    <property type="evidence" value="ECO:0007669"/>
    <property type="project" value="UniProtKB-KW"/>
</dbReference>
<evidence type="ECO:0000313" key="3">
    <source>
        <dbReference type="Proteomes" id="UP000667650"/>
    </source>
</evidence>
<name>A0A964WXP1_9FLAO</name>
<feature type="domain" description="Beta-lactamase-related" evidence="1">
    <location>
        <begin position="33"/>
        <end position="355"/>
    </location>
</feature>
<dbReference type="EMBL" id="JAAABI010000003">
    <property type="protein sequence ID" value="NAY92336.1"/>
    <property type="molecule type" value="Genomic_DNA"/>
</dbReference>
<dbReference type="PANTHER" id="PTHR46825:SF9">
    <property type="entry name" value="BETA-LACTAMASE-RELATED DOMAIN-CONTAINING PROTEIN"/>
    <property type="match status" value="1"/>
</dbReference>
<evidence type="ECO:0000313" key="2">
    <source>
        <dbReference type="EMBL" id="NAY92336.1"/>
    </source>
</evidence>
<dbReference type="InterPro" id="IPR001466">
    <property type="entry name" value="Beta-lactam-related"/>
</dbReference>
<accession>A0A964WXP1</accession>
<gene>
    <name evidence="2" type="ORF">GTQ34_10430</name>
</gene>
<dbReference type="SUPFAM" id="SSF56601">
    <property type="entry name" value="beta-lactamase/transpeptidase-like"/>
    <property type="match status" value="1"/>
</dbReference>
<keyword evidence="3" id="KW-1185">Reference proteome</keyword>
<keyword evidence="2" id="KW-0378">Hydrolase</keyword>
<dbReference type="AlphaFoldDB" id="A0A964WXP1"/>
<dbReference type="PANTHER" id="PTHR46825">
    <property type="entry name" value="D-ALANYL-D-ALANINE-CARBOXYPEPTIDASE/ENDOPEPTIDASE AMPH"/>
    <property type="match status" value="1"/>
</dbReference>
<organism evidence="2 3">
    <name type="scientific">Flagellimonas ochracea</name>
    <dbReference type="NCBI Taxonomy" id="2696472"/>
    <lineage>
        <taxon>Bacteria</taxon>
        <taxon>Pseudomonadati</taxon>
        <taxon>Bacteroidota</taxon>
        <taxon>Flavobacteriia</taxon>
        <taxon>Flavobacteriales</taxon>
        <taxon>Flavobacteriaceae</taxon>
        <taxon>Flagellimonas</taxon>
    </lineage>
</organism>
<dbReference type="InterPro" id="IPR012338">
    <property type="entry name" value="Beta-lactam/transpept-like"/>
</dbReference>
<dbReference type="InterPro" id="IPR050491">
    <property type="entry name" value="AmpC-like"/>
</dbReference>
<reference evidence="2" key="1">
    <citation type="submission" date="2020-01" db="EMBL/GenBank/DDBJ databases">
        <title>Muricauda ochracea sp. nov., isolated from a tidal flat of Garorim bay in Korea.</title>
        <authorList>
            <person name="Kim D."/>
            <person name="Yoo Y."/>
            <person name="Kim J.-J."/>
        </authorList>
    </citation>
    <scope>NUCLEOTIDE SEQUENCE</scope>
    <source>
        <strain evidence="2">JGD-17</strain>
    </source>
</reference>